<proteinExistence type="predicted"/>
<protein>
    <submittedName>
        <fullName evidence="1">Uncharacterized protein</fullName>
    </submittedName>
</protein>
<organism evidence="1">
    <name type="scientific">Anguilla anguilla</name>
    <name type="common">European freshwater eel</name>
    <name type="synonym">Muraena anguilla</name>
    <dbReference type="NCBI Taxonomy" id="7936"/>
    <lineage>
        <taxon>Eukaryota</taxon>
        <taxon>Metazoa</taxon>
        <taxon>Chordata</taxon>
        <taxon>Craniata</taxon>
        <taxon>Vertebrata</taxon>
        <taxon>Euteleostomi</taxon>
        <taxon>Actinopterygii</taxon>
        <taxon>Neopterygii</taxon>
        <taxon>Teleostei</taxon>
        <taxon>Anguilliformes</taxon>
        <taxon>Anguillidae</taxon>
        <taxon>Anguilla</taxon>
    </lineage>
</organism>
<reference evidence="1" key="2">
    <citation type="journal article" date="2015" name="Fish Shellfish Immunol.">
        <title>Early steps in the European eel (Anguilla anguilla)-Vibrio vulnificus interaction in the gills: Role of the RtxA13 toxin.</title>
        <authorList>
            <person name="Callol A."/>
            <person name="Pajuelo D."/>
            <person name="Ebbesson L."/>
            <person name="Teles M."/>
            <person name="MacKenzie S."/>
            <person name="Amaro C."/>
        </authorList>
    </citation>
    <scope>NUCLEOTIDE SEQUENCE</scope>
</reference>
<name>A0A0E9WGR4_ANGAN</name>
<dbReference type="EMBL" id="GBXM01019837">
    <property type="protein sequence ID" value="JAH88740.1"/>
    <property type="molecule type" value="Transcribed_RNA"/>
</dbReference>
<accession>A0A0E9WGR4</accession>
<dbReference type="AlphaFoldDB" id="A0A0E9WGR4"/>
<evidence type="ECO:0000313" key="1">
    <source>
        <dbReference type="EMBL" id="JAH88740.1"/>
    </source>
</evidence>
<reference evidence="1" key="1">
    <citation type="submission" date="2014-11" db="EMBL/GenBank/DDBJ databases">
        <authorList>
            <person name="Amaro Gonzalez C."/>
        </authorList>
    </citation>
    <scope>NUCLEOTIDE SEQUENCE</scope>
</reference>
<sequence length="45" mass="5332">MTHKFIKKTTSFCFKSIQFNNKKAVVIVLFEIDRNDGKKNVPRLF</sequence>